<evidence type="ECO:0000259" key="3">
    <source>
        <dbReference type="Pfam" id="PF01478"/>
    </source>
</evidence>
<keyword evidence="2" id="KW-0812">Transmembrane</keyword>
<organism evidence="4 5">
    <name type="scientific">Pseudonocardia xishanensis</name>
    <dbReference type="NCBI Taxonomy" id="630995"/>
    <lineage>
        <taxon>Bacteria</taxon>
        <taxon>Bacillati</taxon>
        <taxon>Actinomycetota</taxon>
        <taxon>Actinomycetes</taxon>
        <taxon>Pseudonocardiales</taxon>
        <taxon>Pseudonocardiaceae</taxon>
        <taxon>Pseudonocardia</taxon>
    </lineage>
</organism>
<dbReference type="RefSeq" id="WP_345425375.1">
    <property type="nucleotide sequence ID" value="NZ_BAABGT010000094.1"/>
</dbReference>
<reference evidence="5" key="1">
    <citation type="journal article" date="2019" name="Int. J. Syst. Evol. Microbiol.">
        <title>The Global Catalogue of Microorganisms (GCM) 10K type strain sequencing project: providing services to taxonomists for standard genome sequencing and annotation.</title>
        <authorList>
            <consortium name="The Broad Institute Genomics Platform"/>
            <consortium name="The Broad Institute Genome Sequencing Center for Infectious Disease"/>
            <person name="Wu L."/>
            <person name="Ma J."/>
        </authorList>
    </citation>
    <scope>NUCLEOTIDE SEQUENCE [LARGE SCALE GENOMIC DNA]</scope>
    <source>
        <strain evidence="5">JCM 17906</strain>
    </source>
</reference>
<dbReference type="InterPro" id="IPR000045">
    <property type="entry name" value="Prepilin_IV_endopep_pep"/>
</dbReference>
<gene>
    <name evidence="4" type="ORF">GCM10023175_57370</name>
</gene>
<comment type="caution">
    <text evidence="4">The sequence shown here is derived from an EMBL/GenBank/DDBJ whole genome shotgun (WGS) entry which is preliminary data.</text>
</comment>
<feature type="domain" description="Prepilin type IV endopeptidase peptidase" evidence="3">
    <location>
        <begin position="82"/>
        <end position="187"/>
    </location>
</feature>
<dbReference type="Gene3D" id="1.20.120.1220">
    <property type="match status" value="1"/>
</dbReference>
<keyword evidence="5" id="KW-1185">Reference proteome</keyword>
<name>A0ABP8S1D4_9PSEU</name>
<keyword evidence="2" id="KW-0472">Membrane</keyword>
<dbReference type="PANTHER" id="PTHR30487:SF0">
    <property type="entry name" value="PREPILIN LEADER PEPTIDASE_N-METHYLTRANSFERASE-RELATED"/>
    <property type="match status" value="1"/>
</dbReference>
<proteinExistence type="inferred from homology"/>
<feature type="transmembrane region" description="Helical" evidence="2">
    <location>
        <begin position="128"/>
        <end position="146"/>
    </location>
</feature>
<comment type="similarity">
    <text evidence="1">Belongs to the peptidase A24 family.</text>
</comment>
<evidence type="ECO:0000256" key="1">
    <source>
        <dbReference type="ARBA" id="ARBA00005801"/>
    </source>
</evidence>
<dbReference type="Pfam" id="PF01478">
    <property type="entry name" value="Peptidase_A24"/>
    <property type="match status" value="1"/>
</dbReference>
<evidence type="ECO:0000256" key="2">
    <source>
        <dbReference type="SAM" id="Phobius"/>
    </source>
</evidence>
<feature type="transmembrane region" description="Helical" evidence="2">
    <location>
        <begin position="103"/>
        <end position="121"/>
    </location>
</feature>
<evidence type="ECO:0000313" key="4">
    <source>
        <dbReference type="EMBL" id="GAA4556021.1"/>
    </source>
</evidence>
<sequence length="245" mass="23884">MDGAAQVGGMSGWIGWAVLGAGVGMLAGVLGRVLLDRLRRGTRIPPPWCELAVGAVWAVVVGGVAAGIVSVAWAPLLAAAGWLGVVAGVVDLRHHRLPDALTLPALPAVLLLAVPLGWGAVGRAAAGAALLAAVHLAVHAVSPTALGLGDVKLAAPVGAVLAAGSWAALAVGCALAALLSGLVGAVVGARELRGRVRSHRREDRAAAVRAELPHGPSMLAAAWLTTFAAAAGGGLSGAVGVVGAG</sequence>
<feature type="transmembrane region" description="Helical" evidence="2">
    <location>
        <begin position="13"/>
        <end position="35"/>
    </location>
</feature>
<evidence type="ECO:0000313" key="5">
    <source>
        <dbReference type="Proteomes" id="UP001501598"/>
    </source>
</evidence>
<dbReference type="InterPro" id="IPR050882">
    <property type="entry name" value="Prepilin_peptidase/N-MTase"/>
</dbReference>
<dbReference type="EMBL" id="BAABGT010000094">
    <property type="protein sequence ID" value="GAA4556021.1"/>
    <property type="molecule type" value="Genomic_DNA"/>
</dbReference>
<dbReference type="PANTHER" id="PTHR30487">
    <property type="entry name" value="TYPE 4 PREPILIN-LIKE PROTEINS LEADER PEPTIDE-PROCESSING ENZYME"/>
    <property type="match status" value="1"/>
</dbReference>
<dbReference type="Proteomes" id="UP001501598">
    <property type="component" value="Unassembled WGS sequence"/>
</dbReference>
<feature type="transmembrane region" description="Helical" evidence="2">
    <location>
        <begin position="166"/>
        <end position="189"/>
    </location>
</feature>
<protein>
    <recommendedName>
        <fullName evidence="3">Prepilin type IV endopeptidase peptidase domain-containing protein</fullName>
    </recommendedName>
</protein>
<accession>A0ABP8S1D4</accession>
<feature type="transmembrane region" description="Helical" evidence="2">
    <location>
        <begin position="56"/>
        <end position="83"/>
    </location>
</feature>
<keyword evidence="2" id="KW-1133">Transmembrane helix</keyword>